<dbReference type="SUPFAM" id="SSF81321">
    <property type="entry name" value="Family A G protein-coupled receptor-like"/>
    <property type="match status" value="1"/>
</dbReference>
<evidence type="ECO:0000313" key="2">
    <source>
        <dbReference type="EMBL" id="KAJ1369717.1"/>
    </source>
</evidence>
<keyword evidence="1" id="KW-1133">Transmembrane helix</keyword>
<dbReference type="Pfam" id="PF10326">
    <property type="entry name" value="7TM_GPCR_Str"/>
    <property type="match status" value="2"/>
</dbReference>
<evidence type="ECO:0000313" key="3">
    <source>
        <dbReference type="Proteomes" id="UP001196413"/>
    </source>
</evidence>
<reference evidence="2" key="1">
    <citation type="submission" date="2021-06" db="EMBL/GenBank/DDBJ databases">
        <title>Parelaphostrongylus tenuis whole genome reference sequence.</title>
        <authorList>
            <person name="Garwood T.J."/>
            <person name="Larsen P.A."/>
            <person name="Fountain-Jones N.M."/>
            <person name="Garbe J.R."/>
            <person name="Macchietto M.G."/>
            <person name="Kania S.A."/>
            <person name="Gerhold R.W."/>
            <person name="Richards J.E."/>
            <person name="Wolf T.M."/>
        </authorList>
    </citation>
    <scope>NUCLEOTIDE SEQUENCE</scope>
    <source>
        <strain evidence="2">MNPRO001-30</strain>
        <tissue evidence="2">Meninges</tissue>
    </source>
</reference>
<dbReference type="InterPro" id="IPR019428">
    <property type="entry name" value="7TM_GPCR_serpentine_rcpt_Str"/>
</dbReference>
<feature type="transmembrane region" description="Helical" evidence="1">
    <location>
        <begin position="278"/>
        <end position="294"/>
    </location>
</feature>
<feature type="transmembrane region" description="Helical" evidence="1">
    <location>
        <begin position="102"/>
        <end position="125"/>
    </location>
</feature>
<feature type="transmembrane region" description="Helical" evidence="1">
    <location>
        <begin position="57"/>
        <end position="82"/>
    </location>
</feature>
<comment type="caution">
    <text evidence="2">The sequence shown here is derived from an EMBL/GenBank/DDBJ whole genome shotgun (WGS) entry which is preliminary data.</text>
</comment>
<feature type="transmembrane region" description="Helical" evidence="1">
    <location>
        <begin position="193"/>
        <end position="213"/>
    </location>
</feature>
<sequence length="310" mass="34795">MSDVKINSSQVDDPAIEVFVAKINSYISATVSLIGNILVLCLVNVKRDRPKFSINSTSIIYVSISAIVFSVNCVLSCPMIHIHSKELLIINNGILKNVLLGRLSLCIFAFFVLSSAMFSATSLFLKYMAICRNQFVSNKKLHMIYSIQCLVAMVWMLTFANAVWFQHAVILDNHQHPLKGRPALFATMDQKSLTLSLSLLMVLLISAIALMLFCSQRITATINTLQDHRHKNLQKRTFCLLLVQTGLPFLLLHVPILLEAVLPVKYIADLLLDSLSLLYSWYPACIPFVVLWNLRTKLASVFTNYATNKA</sequence>
<keyword evidence="3" id="KW-1185">Reference proteome</keyword>
<keyword evidence="1" id="KW-0472">Membrane</keyword>
<dbReference type="AlphaFoldDB" id="A0AAD5R4V8"/>
<accession>A0AAD5R4V8</accession>
<evidence type="ECO:0000256" key="1">
    <source>
        <dbReference type="SAM" id="Phobius"/>
    </source>
</evidence>
<keyword evidence="1" id="KW-0812">Transmembrane</keyword>
<organism evidence="2 3">
    <name type="scientific">Parelaphostrongylus tenuis</name>
    <name type="common">Meningeal worm</name>
    <dbReference type="NCBI Taxonomy" id="148309"/>
    <lineage>
        <taxon>Eukaryota</taxon>
        <taxon>Metazoa</taxon>
        <taxon>Ecdysozoa</taxon>
        <taxon>Nematoda</taxon>
        <taxon>Chromadorea</taxon>
        <taxon>Rhabditida</taxon>
        <taxon>Rhabditina</taxon>
        <taxon>Rhabditomorpha</taxon>
        <taxon>Strongyloidea</taxon>
        <taxon>Metastrongylidae</taxon>
        <taxon>Parelaphostrongylus</taxon>
    </lineage>
</organism>
<dbReference type="PANTHER" id="PTHR47758">
    <property type="entry name" value="SERPENTINE RECEPTOR, CLASS M-RELATED"/>
    <property type="match status" value="1"/>
</dbReference>
<feature type="transmembrane region" description="Helical" evidence="1">
    <location>
        <begin position="238"/>
        <end position="258"/>
    </location>
</feature>
<proteinExistence type="predicted"/>
<feature type="transmembrane region" description="Helical" evidence="1">
    <location>
        <begin position="26"/>
        <end position="45"/>
    </location>
</feature>
<protein>
    <submittedName>
        <fullName evidence="2">Uncharacterized protein</fullName>
    </submittedName>
</protein>
<dbReference type="PANTHER" id="PTHR47758:SF4">
    <property type="entry name" value="SERPENTINE RECEPTOR, CLASS M"/>
    <property type="match status" value="1"/>
</dbReference>
<feature type="transmembrane region" description="Helical" evidence="1">
    <location>
        <begin position="145"/>
        <end position="165"/>
    </location>
</feature>
<name>A0AAD5R4V8_PARTN</name>
<dbReference type="Proteomes" id="UP001196413">
    <property type="component" value="Unassembled WGS sequence"/>
</dbReference>
<gene>
    <name evidence="2" type="ORF">KIN20_031257</name>
</gene>
<dbReference type="EMBL" id="JAHQIW010006657">
    <property type="protein sequence ID" value="KAJ1369717.1"/>
    <property type="molecule type" value="Genomic_DNA"/>
</dbReference>